<evidence type="ECO:0000256" key="1">
    <source>
        <dbReference type="SAM" id="MobiDB-lite"/>
    </source>
</evidence>
<dbReference type="Proteomes" id="UP001501777">
    <property type="component" value="Unassembled WGS sequence"/>
</dbReference>
<dbReference type="Gene3D" id="3.30.1330.70">
    <property type="entry name" value="Holliday junction resolvase RusA"/>
    <property type="match status" value="1"/>
</dbReference>
<evidence type="ECO:0000313" key="3">
    <source>
        <dbReference type="Proteomes" id="UP001501777"/>
    </source>
</evidence>
<sequence>MAGGGGGEGPVGPRRPGPQVTHIKPGRIFAACDPRDSIRIRIEQYKPGDMRALVADAATGRRRRLMLISALHTSAFTNAGVPRRSGYAPETAESAPPTAVAPVGVPGEEEPDWFEGMPGRRFRVALPPRLTLLNANQRLHHHKRAEITRVLRRAAWAASRAVPHLERVHIIGVLHPEDRQRRDPANWYPSFKACVDGLVDQGVLADDDHTRVVGPDMRMGHVVAGARLVLHIRDLTPEEMAAGLRK</sequence>
<gene>
    <name evidence="2" type="ORF">GCM10010276_86020</name>
</gene>
<feature type="region of interest" description="Disordered" evidence="1">
    <location>
        <begin position="1"/>
        <end position="22"/>
    </location>
</feature>
<protein>
    <submittedName>
        <fullName evidence="2">Uncharacterized protein</fullName>
    </submittedName>
</protein>
<reference evidence="3" key="1">
    <citation type="journal article" date="2019" name="Int. J. Syst. Evol. Microbiol.">
        <title>The Global Catalogue of Microorganisms (GCM) 10K type strain sequencing project: providing services to taxonomists for standard genome sequencing and annotation.</title>
        <authorList>
            <consortium name="The Broad Institute Genomics Platform"/>
            <consortium name="The Broad Institute Genome Sequencing Center for Infectious Disease"/>
            <person name="Wu L."/>
            <person name="Ma J."/>
        </authorList>
    </citation>
    <scope>NUCLEOTIDE SEQUENCE [LARGE SCALE GENOMIC DNA]</scope>
    <source>
        <strain evidence="3">JCM 4395</strain>
    </source>
</reference>
<feature type="region of interest" description="Disordered" evidence="1">
    <location>
        <begin position="85"/>
        <end position="112"/>
    </location>
</feature>
<feature type="compositionally biased region" description="Low complexity" evidence="1">
    <location>
        <begin position="88"/>
        <end position="106"/>
    </location>
</feature>
<dbReference type="SUPFAM" id="SSF103084">
    <property type="entry name" value="Holliday junction resolvase RusA"/>
    <property type="match status" value="1"/>
</dbReference>
<dbReference type="InterPro" id="IPR036614">
    <property type="entry name" value="RusA-like_sf"/>
</dbReference>
<feature type="compositionally biased region" description="Gly residues" evidence="1">
    <location>
        <begin position="1"/>
        <end position="10"/>
    </location>
</feature>
<name>A0ABP6AS30_STRLO</name>
<dbReference type="EMBL" id="BAAASG010000028">
    <property type="protein sequence ID" value="GAA2521990.1"/>
    <property type="molecule type" value="Genomic_DNA"/>
</dbReference>
<accession>A0ABP6AS30</accession>
<organism evidence="2 3">
    <name type="scientific">Streptomyces longisporus</name>
    <dbReference type="NCBI Taxonomy" id="1948"/>
    <lineage>
        <taxon>Bacteria</taxon>
        <taxon>Bacillati</taxon>
        <taxon>Actinomycetota</taxon>
        <taxon>Actinomycetes</taxon>
        <taxon>Kitasatosporales</taxon>
        <taxon>Streptomycetaceae</taxon>
        <taxon>Streptomyces</taxon>
    </lineage>
</organism>
<keyword evidence="3" id="KW-1185">Reference proteome</keyword>
<comment type="caution">
    <text evidence="2">The sequence shown here is derived from an EMBL/GenBank/DDBJ whole genome shotgun (WGS) entry which is preliminary data.</text>
</comment>
<proteinExistence type="predicted"/>
<evidence type="ECO:0000313" key="2">
    <source>
        <dbReference type="EMBL" id="GAA2521990.1"/>
    </source>
</evidence>